<dbReference type="Pfam" id="PF00642">
    <property type="entry name" value="zf-CCCH"/>
    <property type="match status" value="2"/>
</dbReference>
<keyword evidence="4 5" id="KW-0862">Zinc</keyword>
<dbReference type="Gene3D" id="4.10.1000.10">
    <property type="entry name" value="Zinc finger, CCCH-type"/>
    <property type="match status" value="2"/>
</dbReference>
<dbReference type="EMBL" id="KN818223">
    <property type="protein sequence ID" value="KIL70993.1"/>
    <property type="molecule type" value="Genomic_DNA"/>
</dbReference>
<keyword evidence="3 5" id="KW-0863">Zinc-finger</keyword>
<sequence>MQVALAKPPPSKKGFFSKVSDDLLPPISLTKDTLNWPLIHDPKGEVNLENWHLSSSDEASPLYRSSARITFSKNLQNTTFASQMSRLENKGSDAPQRWKLNNKGQLIDSEARGWGLADEIGGLKLSDVDESEDVHGVVQTPLKSTLATAVAQLGEGSPLESSSTSAGSSPQAAEHQITLSHSRGSSADTSVSSMHGSSGNMLQAHAQMATITTTEAKERPRSLNGGGLSNADGRRLQQTGESSDVQWMQNQQYADNASAGSELSYPSLLNHIHRPQPQLHPNLYDIRSGLQQSSAPRSAAREDGLGDFGNPRDFGSSMPGMAGYLPVQTGGSISGAAYRQPPRAYPQQGLIGSPNIGYQGSHHTAHLSLGNTQQLYDMMLPGVRDSLSVMARVQQQPNLFRPTHHHSASDPCALRDPAALALLANNMQTFGPSLQAGPLPFYGNQFFGAQDPYARSEVTAAQLMAARIQQFGGAYAMAQSNLGVDNTVPVIPSPTSHSGPSTNNRKVNLYKTELCRSWEEKGTCRYGAKCQFAHGEEELRKVSRHPKYKTEICRTFWVSGSCPYGKRCCFIHTEVPVAGNPNPGNSNASDSATSQSNADGRSRSLSTNSDPNDTSVSLLARISAKRNQETNSSVPDSTPTKNVSFARPAVGSLRVDTSSLDGPSLKQNKSAYPSFASNGILLPATDHVSTKSPGPVTAGPDLGRHNASRMEIVGFSNQRAAKAINSSDLDLNFKQTSVLSPIDNLTTPRASGHHVRGSSSSTATNWISRTGPMSAFPHGSSQSSAPWSSTDLAIGSTRLSEKAWA</sequence>
<gene>
    <name evidence="8" type="ORF">M378DRAFT_175295</name>
</gene>
<evidence type="ECO:0000259" key="7">
    <source>
        <dbReference type="PROSITE" id="PS50103"/>
    </source>
</evidence>
<evidence type="ECO:0000313" key="9">
    <source>
        <dbReference type="Proteomes" id="UP000054549"/>
    </source>
</evidence>
<dbReference type="PROSITE" id="PS50103">
    <property type="entry name" value="ZF_C3H1"/>
    <property type="match status" value="2"/>
</dbReference>
<proteinExistence type="predicted"/>
<feature type="region of interest" description="Disordered" evidence="6">
    <location>
        <begin position="154"/>
        <end position="198"/>
    </location>
</feature>
<feature type="compositionally biased region" description="Polar residues" evidence="6">
    <location>
        <begin position="757"/>
        <end position="768"/>
    </location>
</feature>
<evidence type="ECO:0000256" key="1">
    <source>
        <dbReference type="ARBA" id="ARBA00022723"/>
    </source>
</evidence>
<keyword evidence="2" id="KW-0677">Repeat</keyword>
<dbReference type="InterPro" id="IPR000571">
    <property type="entry name" value="Znf_CCCH"/>
</dbReference>
<evidence type="ECO:0000256" key="5">
    <source>
        <dbReference type="PROSITE-ProRule" id="PRU00723"/>
    </source>
</evidence>
<dbReference type="InterPro" id="IPR045877">
    <property type="entry name" value="ZFP36-like"/>
</dbReference>
<feature type="compositionally biased region" description="Polar residues" evidence="6">
    <location>
        <begin position="629"/>
        <end position="643"/>
    </location>
</feature>
<evidence type="ECO:0000256" key="4">
    <source>
        <dbReference type="ARBA" id="ARBA00022833"/>
    </source>
</evidence>
<dbReference type="InParanoid" id="A0A0C2XPB8"/>
<evidence type="ECO:0000256" key="3">
    <source>
        <dbReference type="ARBA" id="ARBA00022771"/>
    </source>
</evidence>
<dbReference type="SUPFAM" id="SSF90229">
    <property type="entry name" value="CCCH zinc finger"/>
    <property type="match status" value="2"/>
</dbReference>
<feature type="domain" description="C3H1-type" evidence="7">
    <location>
        <begin position="509"/>
        <end position="537"/>
    </location>
</feature>
<dbReference type="PANTHER" id="PTHR12547:SF18">
    <property type="entry name" value="PROTEIN TIS11"/>
    <property type="match status" value="1"/>
</dbReference>
<dbReference type="Proteomes" id="UP000054549">
    <property type="component" value="Unassembled WGS sequence"/>
</dbReference>
<dbReference type="FunFam" id="4.10.1000.10:FF:000002">
    <property type="entry name" value="Zinc finger protein 36, C3H1 type-like 1"/>
    <property type="match status" value="1"/>
</dbReference>
<protein>
    <recommendedName>
        <fullName evidence="7">C3H1-type domain-containing protein</fullName>
    </recommendedName>
</protein>
<organism evidence="8 9">
    <name type="scientific">Amanita muscaria (strain Koide BX008)</name>
    <dbReference type="NCBI Taxonomy" id="946122"/>
    <lineage>
        <taxon>Eukaryota</taxon>
        <taxon>Fungi</taxon>
        <taxon>Dikarya</taxon>
        <taxon>Basidiomycota</taxon>
        <taxon>Agaricomycotina</taxon>
        <taxon>Agaricomycetes</taxon>
        <taxon>Agaricomycetidae</taxon>
        <taxon>Agaricales</taxon>
        <taxon>Pluteineae</taxon>
        <taxon>Amanitaceae</taxon>
        <taxon>Amanita</taxon>
    </lineage>
</organism>
<name>A0A0C2XPB8_AMAMK</name>
<feature type="zinc finger region" description="C3H1-type" evidence="5">
    <location>
        <begin position="509"/>
        <end position="537"/>
    </location>
</feature>
<feature type="compositionally biased region" description="Low complexity" evidence="6">
    <location>
        <begin position="154"/>
        <end position="173"/>
    </location>
</feature>
<feature type="compositionally biased region" description="Polar residues" evidence="6">
    <location>
        <begin position="177"/>
        <end position="198"/>
    </location>
</feature>
<dbReference type="PANTHER" id="PTHR12547">
    <property type="entry name" value="CCCH ZINC FINGER/TIS11-RELATED"/>
    <property type="match status" value="1"/>
</dbReference>
<accession>A0A0C2XPB8</accession>
<keyword evidence="1 5" id="KW-0479">Metal-binding</keyword>
<dbReference type="SMART" id="SM00356">
    <property type="entry name" value="ZnF_C3H1"/>
    <property type="match status" value="2"/>
</dbReference>
<dbReference type="GO" id="GO:0003729">
    <property type="term" value="F:mRNA binding"/>
    <property type="evidence" value="ECO:0007669"/>
    <property type="project" value="InterPro"/>
</dbReference>
<feature type="region of interest" description="Disordered" evidence="6">
    <location>
        <begin position="581"/>
        <end position="649"/>
    </location>
</feature>
<feature type="compositionally biased region" description="Polar residues" evidence="6">
    <location>
        <begin position="779"/>
        <end position="790"/>
    </location>
</feature>
<feature type="region of interest" description="Disordered" evidence="6">
    <location>
        <begin position="213"/>
        <end position="242"/>
    </location>
</feature>
<feature type="zinc finger region" description="C3H1-type" evidence="5">
    <location>
        <begin position="547"/>
        <end position="575"/>
    </location>
</feature>
<feature type="region of interest" description="Disordered" evidence="6">
    <location>
        <begin position="291"/>
        <end position="322"/>
    </location>
</feature>
<dbReference type="FunFam" id="4.10.1000.10:FF:000001">
    <property type="entry name" value="zinc finger CCCH domain-containing protein 15-like"/>
    <property type="match status" value="1"/>
</dbReference>
<evidence type="ECO:0000256" key="2">
    <source>
        <dbReference type="ARBA" id="ARBA00022737"/>
    </source>
</evidence>
<feature type="region of interest" description="Disordered" evidence="6">
    <location>
        <begin position="748"/>
        <end position="790"/>
    </location>
</feature>
<dbReference type="AlphaFoldDB" id="A0A0C2XPB8"/>
<dbReference type="STRING" id="946122.A0A0C2XPB8"/>
<evidence type="ECO:0000313" key="8">
    <source>
        <dbReference type="EMBL" id="KIL70993.1"/>
    </source>
</evidence>
<feature type="domain" description="C3H1-type" evidence="7">
    <location>
        <begin position="547"/>
        <end position="575"/>
    </location>
</feature>
<feature type="compositionally biased region" description="Polar residues" evidence="6">
    <location>
        <begin position="582"/>
        <end position="617"/>
    </location>
</feature>
<dbReference type="OrthoDB" id="410307at2759"/>
<reference evidence="8 9" key="1">
    <citation type="submission" date="2014-04" db="EMBL/GenBank/DDBJ databases">
        <title>Evolutionary Origins and Diversification of the Mycorrhizal Mutualists.</title>
        <authorList>
            <consortium name="DOE Joint Genome Institute"/>
            <consortium name="Mycorrhizal Genomics Consortium"/>
            <person name="Kohler A."/>
            <person name="Kuo A."/>
            <person name="Nagy L.G."/>
            <person name="Floudas D."/>
            <person name="Copeland A."/>
            <person name="Barry K.W."/>
            <person name="Cichocki N."/>
            <person name="Veneault-Fourrey C."/>
            <person name="LaButti K."/>
            <person name="Lindquist E.A."/>
            <person name="Lipzen A."/>
            <person name="Lundell T."/>
            <person name="Morin E."/>
            <person name="Murat C."/>
            <person name="Riley R."/>
            <person name="Ohm R."/>
            <person name="Sun H."/>
            <person name="Tunlid A."/>
            <person name="Henrissat B."/>
            <person name="Grigoriev I.V."/>
            <person name="Hibbett D.S."/>
            <person name="Martin F."/>
        </authorList>
    </citation>
    <scope>NUCLEOTIDE SEQUENCE [LARGE SCALE GENOMIC DNA]</scope>
    <source>
        <strain evidence="8 9">Koide BX008</strain>
    </source>
</reference>
<dbReference type="HOGENOM" id="CLU_354149_0_0_1"/>
<dbReference type="InterPro" id="IPR036855">
    <property type="entry name" value="Znf_CCCH_sf"/>
</dbReference>
<keyword evidence="9" id="KW-1185">Reference proteome</keyword>
<dbReference type="GO" id="GO:0008270">
    <property type="term" value="F:zinc ion binding"/>
    <property type="evidence" value="ECO:0007669"/>
    <property type="project" value="UniProtKB-KW"/>
</dbReference>
<evidence type="ECO:0000256" key="6">
    <source>
        <dbReference type="SAM" id="MobiDB-lite"/>
    </source>
</evidence>